<keyword evidence="4 5" id="KW-0472">Membrane</keyword>
<reference evidence="6" key="1">
    <citation type="submission" date="2023-01" db="EMBL/GenBank/DDBJ databases">
        <title>Genome assembly of the deep-sea coral Lophelia pertusa.</title>
        <authorList>
            <person name="Herrera S."/>
            <person name="Cordes E."/>
        </authorList>
    </citation>
    <scope>NUCLEOTIDE SEQUENCE</scope>
    <source>
        <strain evidence="6">USNM1676648</strain>
        <tissue evidence="6">Polyp</tissue>
    </source>
</reference>
<organism evidence="6 7">
    <name type="scientific">Desmophyllum pertusum</name>
    <dbReference type="NCBI Taxonomy" id="174260"/>
    <lineage>
        <taxon>Eukaryota</taxon>
        <taxon>Metazoa</taxon>
        <taxon>Cnidaria</taxon>
        <taxon>Anthozoa</taxon>
        <taxon>Hexacorallia</taxon>
        <taxon>Scleractinia</taxon>
        <taxon>Caryophylliina</taxon>
        <taxon>Caryophylliidae</taxon>
        <taxon>Desmophyllum</taxon>
    </lineage>
</organism>
<dbReference type="Proteomes" id="UP001163046">
    <property type="component" value="Unassembled WGS sequence"/>
</dbReference>
<evidence type="ECO:0000313" key="7">
    <source>
        <dbReference type="Proteomes" id="UP001163046"/>
    </source>
</evidence>
<dbReference type="GO" id="GO:0007189">
    <property type="term" value="P:adenylate cyclase-activating G protein-coupled receptor signaling pathway"/>
    <property type="evidence" value="ECO:0007669"/>
    <property type="project" value="TreeGrafter"/>
</dbReference>
<dbReference type="Gene3D" id="1.20.1070.10">
    <property type="entry name" value="Rhodopsin 7-helix transmembrane proteins"/>
    <property type="match status" value="1"/>
</dbReference>
<feature type="transmembrane region" description="Helical" evidence="5">
    <location>
        <begin position="86"/>
        <end position="113"/>
    </location>
</feature>
<comment type="subcellular location">
    <subcellularLocation>
        <location evidence="1">Membrane</location>
        <topology evidence="1">Multi-pass membrane protein</topology>
    </subcellularLocation>
</comment>
<gene>
    <name evidence="6" type="ORF">OS493_004031</name>
</gene>
<accession>A0A9W9ZSH3</accession>
<keyword evidence="3 5" id="KW-1133">Transmembrane helix</keyword>
<evidence type="ECO:0000256" key="3">
    <source>
        <dbReference type="ARBA" id="ARBA00022989"/>
    </source>
</evidence>
<dbReference type="OrthoDB" id="10070607at2759"/>
<evidence type="ECO:0000256" key="2">
    <source>
        <dbReference type="ARBA" id="ARBA00022692"/>
    </source>
</evidence>
<proteinExistence type="predicted"/>
<sequence>MMMMTVSEMSNFTTSSPINVSGDNAIYYCLYNVDNMKMKKVIAIIYIVTSTLSILGAGSVIIYAMVKRIVRSPEVHPLFHLALADFILASLWFTGPAVGFMTIMVNAFIWMYLERWRTLPHSF</sequence>
<feature type="transmembrane region" description="Helical" evidence="5">
    <location>
        <begin position="41"/>
        <end position="66"/>
    </location>
</feature>
<dbReference type="PANTHER" id="PTHR23112">
    <property type="entry name" value="G PROTEIN-COUPLED RECEPTOR 157-RELATED"/>
    <property type="match status" value="1"/>
</dbReference>
<dbReference type="GO" id="GO:0005886">
    <property type="term" value="C:plasma membrane"/>
    <property type="evidence" value="ECO:0007669"/>
    <property type="project" value="TreeGrafter"/>
</dbReference>
<evidence type="ECO:0000256" key="1">
    <source>
        <dbReference type="ARBA" id="ARBA00004141"/>
    </source>
</evidence>
<dbReference type="PANTHER" id="PTHR23112:SF0">
    <property type="entry name" value="TRANSMEMBRANE PROTEIN 116"/>
    <property type="match status" value="1"/>
</dbReference>
<dbReference type="GO" id="GO:0004930">
    <property type="term" value="F:G protein-coupled receptor activity"/>
    <property type="evidence" value="ECO:0007669"/>
    <property type="project" value="TreeGrafter"/>
</dbReference>
<evidence type="ECO:0000256" key="4">
    <source>
        <dbReference type="ARBA" id="ARBA00023136"/>
    </source>
</evidence>
<dbReference type="SUPFAM" id="SSF81321">
    <property type="entry name" value="Family A G protein-coupled receptor-like"/>
    <property type="match status" value="1"/>
</dbReference>
<dbReference type="AlphaFoldDB" id="A0A9W9ZSH3"/>
<evidence type="ECO:0000256" key="5">
    <source>
        <dbReference type="SAM" id="Phobius"/>
    </source>
</evidence>
<dbReference type="EMBL" id="MU825874">
    <property type="protein sequence ID" value="KAJ7387067.1"/>
    <property type="molecule type" value="Genomic_DNA"/>
</dbReference>
<keyword evidence="7" id="KW-1185">Reference proteome</keyword>
<evidence type="ECO:0000313" key="6">
    <source>
        <dbReference type="EMBL" id="KAJ7387067.1"/>
    </source>
</evidence>
<keyword evidence="2 5" id="KW-0812">Transmembrane</keyword>
<protein>
    <submittedName>
        <fullName evidence="6">Uncharacterized protein</fullName>
    </submittedName>
</protein>
<name>A0A9W9ZSH3_9CNID</name>
<comment type="caution">
    <text evidence="6">The sequence shown here is derived from an EMBL/GenBank/DDBJ whole genome shotgun (WGS) entry which is preliminary data.</text>
</comment>